<dbReference type="RefSeq" id="WP_061003966.1">
    <property type="nucleotide sequence ID" value="NZ_JAPMJT010000001.1"/>
</dbReference>
<dbReference type="AlphaFoldDB" id="A0A1A0MRA3"/>
<evidence type="ECO:0000313" key="2">
    <source>
        <dbReference type="Proteomes" id="UP000093962"/>
    </source>
</evidence>
<dbReference type="EMBL" id="LZSF01000117">
    <property type="protein sequence ID" value="OBA87922.1"/>
    <property type="molecule type" value="Genomic_DNA"/>
</dbReference>
<proteinExistence type="predicted"/>
<gene>
    <name evidence="1" type="ORF">A5642_18090</name>
</gene>
<accession>A0A1A0MRA3</accession>
<organism evidence="1 2">
    <name type="scientific">Mycolicibacterium mucogenicum</name>
    <name type="common">Mycobacterium mucogenicum</name>
    <dbReference type="NCBI Taxonomy" id="56689"/>
    <lineage>
        <taxon>Bacteria</taxon>
        <taxon>Bacillati</taxon>
        <taxon>Actinomycetota</taxon>
        <taxon>Actinomycetes</taxon>
        <taxon>Mycobacteriales</taxon>
        <taxon>Mycobacteriaceae</taxon>
        <taxon>Mycolicibacterium</taxon>
    </lineage>
</organism>
<dbReference type="Proteomes" id="UP000093962">
    <property type="component" value="Unassembled WGS sequence"/>
</dbReference>
<evidence type="ECO:0000313" key="1">
    <source>
        <dbReference type="EMBL" id="OBA87922.1"/>
    </source>
</evidence>
<protein>
    <submittedName>
        <fullName evidence="1">Uncharacterized protein</fullName>
    </submittedName>
</protein>
<reference evidence="1 2" key="1">
    <citation type="submission" date="2016-06" db="EMBL/GenBank/DDBJ databases">
        <authorList>
            <person name="Kjaerup R.B."/>
            <person name="Dalgaard T.S."/>
            <person name="Juul-Madsen H.R."/>
        </authorList>
    </citation>
    <scope>NUCLEOTIDE SEQUENCE [LARGE SCALE GENOMIC DNA]</scope>
    <source>
        <strain evidence="1 2">1199456.5</strain>
    </source>
</reference>
<comment type="caution">
    <text evidence="1">The sequence shown here is derived from an EMBL/GenBank/DDBJ whole genome shotgun (WGS) entry which is preliminary data.</text>
</comment>
<name>A0A1A0MRA3_MYCMU</name>
<sequence>MNAAGKPEALGEMCEQAGAVATATHDSDGRLQWTVQLSDGSTADTKALASTTSWTPVNPETVLL</sequence>